<dbReference type="AlphaFoldDB" id="A0A2P4R4J6"/>
<gene>
    <name evidence="1" type="ORF">C2R26_09495</name>
</gene>
<evidence type="ECO:0008006" key="2">
    <source>
        <dbReference type="Google" id="ProtNLM"/>
    </source>
</evidence>
<reference evidence="1" key="1">
    <citation type="submission" date="2018-01" db="EMBL/GenBank/DDBJ databases">
        <title>Genome sequnecing of Lactobacillus formosensis KACC 18721.</title>
        <authorList>
            <person name="Kim S.-J."/>
            <person name="Heo J."/>
        </authorList>
    </citation>
    <scope>NUCLEOTIDE SEQUENCE</scope>
    <source>
        <strain evidence="1">KACC 18721</strain>
    </source>
</reference>
<protein>
    <recommendedName>
        <fullName evidence="2">DUF11 domain-containing protein</fullName>
    </recommendedName>
</protein>
<dbReference type="InterPro" id="IPR013320">
    <property type="entry name" value="ConA-like_dom_sf"/>
</dbReference>
<name>A0A2P4R4J6_9LACO</name>
<comment type="caution">
    <text evidence="1">The sequence shown here is derived from an EMBL/GenBank/DDBJ whole genome shotgun (WGS) entry which is preliminary data.</text>
</comment>
<dbReference type="SUPFAM" id="SSF49899">
    <property type="entry name" value="Concanavalin A-like lectins/glucanases"/>
    <property type="match status" value="1"/>
</dbReference>
<dbReference type="EMBL" id="PPWZ01000073">
    <property type="protein sequence ID" value="POH36218.1"/>
    <property type="molecule type" value="Genomic_DNA"/>
</dbReference>
<accession>A0A2P4R4J6</accession>
<dbReference type="Gene3D" id="2.60.120.200">
    <property type="match status" value="1"/>
</dbReference>
<dbReference type="Pfam" id="PF18483">
    <property type="entry name" value="Lectin_L-type_dom"/>
    <property type="match status" value="1"/>
</dbReference>
<sequence>MLNPLSTVIGVKTDLSQSDIPAPPETGPSIQDNFYVNGDVPTQNKEYANMQVVADGNKNKTQTLWYKNQIDITKPFATSFYVYMAGSYDSTTGKANDIADGITFTMQSAGTGAIGNGGGSLGVYGTMNTSWNNFGGISHALSMEFDPYYNDDPAQYHGTDHDAIPNNPHHQHITFVKNEDNVIISGASRKMIHNSVYDADANNDNFAYPYTNINDTAKWKKVIIQWTPDTSTGKGIISGNYYGHDIKPYTLDLSYLNANNNKVYWGFTGSTGEHSMLAAIAYTGIAQQPTIKKTVRNITNNETDFKQSTAAKKDDEIEYKISLNNSITNGLGDTWKGVTVKDTLPTGITPETSNLPSGISVNGNTVNVNVGDIPISNANKDITFKAKVSVNDNVNLDNIASAKGTNYPISSGSDVKSNEATVNISKIVVDSHPKLSIDNNVINKTYTDPSNTSTLVNNVLAGDNVVYNTSIKNSNPNAIFAGIFTYYFNIPNESNINSVKIDGKDVPATNTNQVQPYYYRITSLSNGDKQIALYQSDASIYNGDLTTHKIVVDTTISALMSKPVNTKHTIQYNDNNQVIQMYGSDTTVNPGPLGITLNPRDIKYVIRPSDKIDEIVDRSDEYNNAIPDLQVSDQRRDIASPAKITVSQKTPFTDSSNDQLPLVLRYYFDDGTYKVIDSNGIVIQTSAANNRLSSIYWSKDQGPKLLTNGTNFKVGNYKTTLTWTATDSL</sequence>
<proteinExistence type="predicted"/>
<evidence type="ECO:0000313" key="1">
    <source>
        <dbReference type="EMBL" id="POH36218.1"/>
    </source>
</evidence>
<organism evidence="1">
    <name type="scientific">Companilactobacillus formosensis</name>
    <dbReference type="NCBI Taxonomy" id="1617889"/>
    <lineage>
        <taxon>Bacteria</taxon>
        <taxon>Bacillati</taxon>
        <taxon>Bacillota</taxon>
        <taxon>Bacilli</taxon>
        <taxon>Lactobacillales</taxon>
        <taxon>Lactobacillaceae</taxon>
        <taxon>Companilactobacillus</taxon>
    </lineage>
</organism>